<evidence type="ECO:0000313" key="10">
    <source>
        <dbReference type="EMBL" id="MCT8970287.1"/>
    </source>
</evidence>
<dbReference type="EMBL" id="JALIDZ010000001">
    <property type="protein sequence ID" value="MCT8970287.1"/>
    <property type="molecule type" value="Genomic_DNA"/>
</dbReference>
<comment type="subcellular location">
    <subcellularLocation>
        <location evidence="9">Cytoplasm</location>
    </subcellularLocation>
</comment>
<comment type="similarity">
    <text evidence="9">Belongs to the quinolinate synthase family. Type 2 subfamily.</text>
</comment>
<dbReference type="GO" id="GO:0034628">
    <property type="term" value="P:'de novo' NAD+ biosynthetic process from L-aspartate"/>
    <property type="evidence" value="ECO:0007669"/>
    <property type="project" value="TreeGrafter"/>
</dbReference>
<dbReference type="SUPFAM" id="SSF142754">
    <property type="entry name" value="NadA-like"/>
    <property type="match status" value="1"/>
</dbReference>
<organism evidence="10 11">
    <name type="scientific">Microbaculum marinisediminis</name>
    <dbReference type="NCBI Taxonomy" id="2931392"/>
    <lineage>
        <taxon>Bacteria</taxon>
        <taxon>Pseudomonadati</taxon>
        <taxon>Pseudomonadota</taxon>
        <taxon>Alphaproteobacteria</taxon>
        <taxon>Hyphomicrobiales</taxon>
        <taxon>Tepidamorphaceae</taxon>
        <taxon>Microbaculum</taxon>
    </lineage>
</organism>
<keyword evidence="5 9" id="KW-0808">Transferase</keyword>
<evidence type="ECO:0000256" key="8">
    <source>
        <dbReference type="ARBA" id="ARBA00023014"/>
    </source>
</evidence>
<keyword evidence="6 9" id="KW-0479">Metal-binding</keyword>
<proteinExistence type="inferred from homology"/>
<evidence type="ECO:0000256" key="5">
    <source>
        <dbReference type="ARBA" id="ARBA00022679"/>
    </source>
</evidence>
<evidence type="ECO:0000256" key="6">
    <source>
        <dbReference type="ARBA" id="ARBA00022723"/>
    </source>
</evidence>
<dbReference type="Gene3D" id="3.40.50.10800">
    <property type="entry name" value="NadA-like"/>
    <property type="match status" value="3"/>
</dbReference>
<comment type="cofactor">
    <cofactor evidence="9">
        <name>[4Fe-4S] cluster</name>
        <dbReference type="ChEBI" id="CHEBI:49883"/>
    </cofactor>
    <text evidence="9">Binds 1 [4Fe-4S] cluster per subunit.</text>
</comment>
<dbReference type="HAMAP" id="MF_00568">
    <property type="entry name" value="NadA_type2"/>
    <property type="match status" value="1"/>
</dbReference>
<feature type="binding site" evidence="9">
    <location>
        <position position="130"/>
    </location>
    <ligand>
        <name>[4Fe-4S] cluster</name>
        <dbReference type="ChEBI" id="CHEBI:49883"/>
    </ligand>
</feature>
<name>A0AAW5QTP9_9HYPH</name>
<evidence type="ECO:0000256" key="1">
    <source>
        <dbReference type="ARBA" id="ARBA00005065"/>
    </source>
</evidence>
<dbReference type="PANTHER" id="PTHR30573">
    <property type="entry name" value="QUINOLINATE SYNTHETASE A"/>
    <property type="match status" value="1"/>
</dbReference>
<dbReference type="PANTHER" id="PTHR30573:SF0">
    <property type="entry name" value="QUINOLINATE SYNTHASE, CHLOROPLASTIC"/>
    <property type="match status" value="1"/>
</dbReference>
<dbReference type="GO" id="GO:0008987">
    <property type="term" value="F:quinolinate synthetase A activity"/>
    <property type="evidence" value="ECO:0007669"/>
    <property type="project" value="UniProtKB-UniRule"/>
</dbReference>
<evidence type="ECO:0000256" key="9">
    <source>
        <dbReference type="HAMAP-Rule" id="MF_00568"/>
    </source>
</evidence>
<comment type="caution">
    <text evidence="10">The sequence shown here is derived from an EMBL/GenBank/DDBJ whole genome shotgun (WGS) entry which is preliminary data.</text>
</comment>
<feature type="binding site" evidence="9">
    <location>
        <position position="85"/>
    </location>
    <ligand>
        <name>iminosuccinate</name>
        <dbReference type="ChEBI" id="CHEBI:77875"/>
    </ligand>
</feature>
<feature type="binding site" evidence="9">
    <location>
        <position position="258"/>
    </location>
    <ligand>
        <name>iminosuccinate</name>
        <dbReference type="ChEBI" id="CHEBI:77875"/>
    </ligand>
</feature>
<evidence type="ECO:0000256" key="3">
    <source>
        <dbReference type="ARBA" id="ARBA00022485"/>
    </source>
</evidence>
<keyword evidence="11" id="KW-1185">Reference proteome</keyword>
<feature type="binding site" evidence="9">
    <location>
        <begin position="241"/>
        <end position="243"/>
    </location>
    <ligand>
        <name>iminosuccinate</name>
        <dbReference type="ChEBI" id="CHEBI:77875"/>
    </ligand>
</feature>
<evidence type="ECO:0000256" key="4">
    <source>
        <dbReference type="ARBA" id="ARBA00022642"/>
    </source>
</evidence>
<dbReference type="NCBIfam" id="NF006879">
    <property type="entry name" value="PRK09375.1-4"/>
    <property type="match status" value="1"/>
</dbReference>
<sequence length="345" mass="37908">MQENLSKSMPSPSMPSLAYTPEIARETAALYERVATVIPPIEWPFHAPYIKAINDLKRERGAVILAHNYMTPEIFHCVADVAGDSLQLAIEATKADADIIVQCGVHFMAETSKLLNPEKTVLIPDLRAGCSLASSITGADVRALRETYPGVPIVAYVNTSADVKAEIDICCTSSNAVAVVESLGADRVIFLPDEYLAAYVRSQTDVEIITWKGHCEVHERFTGAELKAYRDADPAIRIIAHPECPPDVLAEADFTGSTAKLIDWVKSERPDKVMMVTECSMADNVAAETPDVTFVRPCNLCPHMKRITLPKILDSLVNMREEVTIDPEIATRARASVQRMIDLKT</sequence>
<dbReference type="GO" id="GO:0051539">
    <property type="term" value="F:4 iron, 4 sulfur cluster binding"/>
    <property type="evidence" value="ECO:0007669"/>
    <property type="project" value="UniProtKB-KW"/>
</dbReference>
<dbReference type="Proteomes" id="UP001320898">
    <property type="component" value="Unassembled WGS sequence"/>
</dbReference>
<dbReference type="AlphaFoldDB" id="A0AAW5QTP9"/>
<reference evidence="10 11" key="1">
    <citation type="submission" date="2022-04" db="EMBL/GenBank/DDBJ databases">
        <authorList>
            <person name="Ye Y.-Q."/>
            <person name="Du Z.-J."/>
        </authorList>
    </citation>
    <scope>NUCLEOTIDE SEQUENCE [LARGE SCALE GENOMIC DNA]</scope>
    <source>
        <strain evidence="10 11">A6E488</strain>
    </source>
</reference>
<keyword evidence="3 9" id="KW-0004">4Fe-4S</keyword>
<dbReference type="InterPro" id="IPR003473">
    <property type="entry name" value="NadA"/>
</dbReference>
<feature type="binding site" evidence="9">
    <location>
        <begin position="156"/>
        <end position="158"/>
    </location>
    <ligand>
        <name>iminosuccinate</name>
        <dbReference type="ChEBI" id="CHEBI:77875"/>
    </ligand>
</feature>
<dbReference type="Pfam" id="PF02445">
    <property type="entry name" value="NadA"/>
    <property type="match status" value="1"/>
</dbReference>
<dbReference type="InterPro" id="IPR023066">
    <property type="entry name" value="Quinolinate_synth_type2"/>
</dbReference>
<feature type="binding site" evidence="9">
    <location>
        <position position="173"/>
    </location>
    <ligand>
        <name>iminosuccinate</name>
        <dbReference type="ChEBI" id="CHEBI:77875"/>
    </ligand>
</feature>
<evidence type="ECO:0000256" key="2">
    <source>
        <dbReference type="ARBA" id="ARBA00012669"/>
    </source>
</evidence>
<keyword evidence="9" id="KW-0963">Cytoplasm</keyword>
<feature type="binding site" evidence="9">
    <location>
        <position position="301"/>
    </location>
    <ligand>
        <name>[4Fe-4S] cluster</name>
        <dbReference type="ChEBI" id="CHEBI:49883"/>
    </ligand>
</feature>
<protein>
    <recommendedName>
        <fullName evidence="2 9">Quinolinate synthase</fullName>
        <ecNumber evidence="2 9">2.5.1.72</ecNumber>
    </recommendedName>
</protein>
<feature type="binding site" evidence="9">
    <location>
        <position position="215"/>
    </location>
    <ligand>
        <name>[4Fe-4S] cluster</name>
        <dbReference type="ChEBI" id="CHEBI:49883"/>
    </ligand>
</feature>
<accession>A0AAW5QTP9</accession>
<evidence type="ECO:0000256" key="7">
    <source>
        <dbReference type="ARBA" id="ARBA00023004"/>
    </source>
</evidence>
<dbReference type="EC" id="2.5.1.72" evidence="2 9"/>
<keyword evidence="4 9" id="KW-0662">Pyridine nucleotide biosynthesis</keyword>
<dbReference type="NCBIfam" id="TIGR00550">
    <property type="entry name" value="nadA"/>
    <property type="match status" value="1"/>
</dbReference>
<dbReference type="GO" id="GO:0005829">
    <property type="term" value="C:cytosol"/>
    <property type="evidence" value="ECO:0007669"/>
    <property type="project" value="TreeGrafter"/>
</dbReference>
<keyword evidence="8 9" id="KW-0411">Iron-sulfur</keyword>
<evidence type="ECO:0000313" key="11">
    <source>
        <dbReference type="Proteomes" id="UP001320898"/>
    </source>
</evidence>
<comment type="catalytic activity">
    <reaction evidence="9">
        <text>iminosuccinate + dihydroxyacetone phosphate = quinolinate + phosphate + 2 H2O + H(+)</text>
        <dbReference type="Rhea" id="RHEA:25888"/>
        <dbReference type="ChEBI" id="CHEBI:15377"/>
        <dbReference type="ChEBI" id="CHEBI:15378"/>
        <dbReference type="ChEBI" id="CHEBI:29959"/>
        <dbReference type="ChEBI" id="CHEBI:43474"/>
        <dbReference type="ChEBI" id="CHEBI:57642"/>
        <dbReference type="ChEBI" id="CHEBI:77875"/>
        <dbReference type="EC" id="2.5.1.72"/>
    </reaction>
</comment>
<dbReference type="GO" id="GO:0046872">
    <property type="term" value="F:metal ion binding"/>
    <property type="evidence" value="ECO:0007669"/>
    <property type="project" value="UniProtKB-KW"/>
</dbReference>
<feature type="binding site" evidence="9">
    <location>
        <position position="67"/>
    </location>
    <ligand>
        <name>iminosuccinate</name>
        <dbReference type="ChEBI" id="CHEBI:77875"/>
    </ligand>
</feature>
<dbReference type="NCBIfam" id="NF006878">
    <property type="entry name" value="PRK09375.1-2"/>
    <property type="match status" value="1"/>
</dbReference>
<keyword evidence="7 9" id="KW-0408">Iron</keyword>
<dbReference type="InterPro" id="IPR036094">
    <property type="entry name" value="NadA_sf"/>
</dbReference>
<comment type="pathway">
    <text evidence="1 9">Cofactor biosynthesis; NAD(+) biosynthesis; quinolinate from iminoaspartate: step 1/1.</text>
</comment>
<gene>
    <name evidence="9 10" type="primary">nadA</name>
    <name evidence="10" type="ORF">MUB46_00290</name>
</gene>
<comment type="function">
    <text evidence="9">Catalyzes the condensation of iminoaspartate with dihydroxyacetone phosphate to form quinolinate.</text>
</comment>